<sequence>MQPVTPKQSLPLRQATGGEHGGHNAAPIAPTTGGSFANTLAQTITQAIPQNGSTAHGDHGGASSQTGLGNSGTGSTQYSGTYGATVGGHPGHNSLKSVGHFEKHALQEAVLGLRSYRQQLIASNLYN</sequence>
<organism evidence="2 3">
    <name type="scientific">Candidatus Propionivibrio aalborgensis</name>
    <dbReference type="NCBI Taxonomy" id="1860101"/>
    <lineage>
        <taxon>Bacteria</taxon>
        <taxon>Pseudomonadati</taxon>
        <taxon>Pseudomonadota</taxon>
        <taxon>Betaproteobacteria</taxon>
        <taxon>Rhodocyclales</taxon>
        <taxon>Rhodocyclaceae</taxon>
        <taxon>Propionivibrio</taxon>
    </lineage>
</organism>
<evidence type="ECO:0000256" key="1">
    <source>
        <dbReference type="SAM" id="MobiDB-lite"/>
    </source>
</evidence>
<dbReference type="RefSeq" id="WP_186412006.1">
    <property type="nucleotide sequence ID" value="NZ_FLQY01000347.1"/>
</dbReference>
<proteinExistence type="predicted"/>
<feature type="compositionally biased region" description="Low complexity" evidence="1">
    <location>
        <begin position="73"/>
        <end position="83"/>
    </location>
</feature>
<protein>
    <submittedName>
        <fullName evidence="2">Uncharacterized protein</fullName>
    </submittedName>
</protein>
<feature type="region of interest" description="Disordered" evidence="1">
    <location>
        <begin position="1"/>
        <end position="96"/>
    </location>
</feature>
<dbReference type="Proteomes" id="UP000199600">
    <property type="component" value="Unassembled WGS sequence"/>
</dbReference>
<reference evidence="2 3" key="1">
    <citation type="submission" date="2016-06" db="EMBL/GenBank/DDBJ databases">
        <authorList>
            <person name="Kjaerup R.B."/>
            <person name="Dalgaard T.S."/>
            <person name="Juul-Madsen H.R."/>
        </authorList>
    </citation>
    <scope>NUCLEOTIDE SEQUENCE [LARGE SCALE GENOMIC DNA]</scope>
    <source>
        <strain evidence="2">2</strain>
    </source>
</reference>
<gene>
    <name evidence="2" type="ORF">PROAA_460032</name>
</gene>
<dbReference type="EMBL" id="FLQY01000347">
    <property type="protein sequence ID" value="SBT10418.1"/>
    <property type="molecule type" value="Genomic_DNA"/>
</dbReference>
<evidence type="ECO:0000313" key="3">
    <source>
        <dbReference type="Proteomes" id="UP000199600"/>
    </source>
</evidence>
<dbReference type="AlphaFoldDB" id="A0A1A8Y211"/>
<name>A0A1A8Y211_9RHOO</name>
<accession>A0A1A8Y211</accession>
<keyword evidence="3" id="KW-1185">Reference proteome</keyword>
<feature type="compositionally biased region" description="Polar residues" evidence="1">
    <location>
        <begin position="32"/>
        <end position="54"/>
    </location>
</feature>
<evidence type="ECO:0000313" key="2">
    <source>
        <dbReference type="EMBL" id="SBT10418.1"/>
    </source>
</evidence>